<dbReference type="PATRIC" id="fig|1297617.4.peg.325"/>
<dbReference type="PANTHER" id="PTHR42983">
    <property type="entry name" value="DINITROGENASE IRON-MOLYBDENUM COFACTOR PROTEIN-RELATED"/>
    <property type="match status" value="1"/>
</dbReference>
<evidence type="ECO:0000313" key="2">
    <source>
        <dbReference type="EMBL" id="ALP92716.1"/>
    </source>
</evidence>
<dbReference type="SUPFAM" id="SSF53146">
    <property type="entry name" value="Nitrogenase accessory factor-like"/>
    <property type="match status" value="1"/>
</dbReference>
<dbReference type="InterPro" id="IPR003731">
    <property type="entry name" value="Di-Nase_FeMo-co_biosynth"/>
</dbReference>
<dbReference type="AlphaFoldDB" id="A0A0S2W044"/>
<dbReference type="Gene3D" id="3.30.420.130">
    <property type="entry name" value="Dinitrogenase iron-molybdenum cofactor biosynthesis domain"/>
    <property type="match status" value="1"/>
</dbReference>
<gene>
    <name evidence="2" type="ORF">IB211_00320c</name>
</gene>
<keyword evidence="3" id="KW-1185">Reference proteome</keyword>
<feature type="domain" description="Dinitrogenase iron-molybdenum cofactor biosynthesis" evidence="1">
    <location>
        <begin position="9"/>
        <end position="96"/>
    </location>
</feature>
<dbReference type="InterPro" id="IPR033913">
    <property type="entry name" value="MTH1175_dom"/>
</dbReference>
<reference evidence="3" key="2">
    <citation type="submission" date="2015-04" db="EMBL/GenBank/DDBJ databases">
        <title>A butyrogenic pathway from the amino acid lysine in a human gut commensal.</title>
        <authorList>
            <person name="de Vos W.M."/>
            <person name="Bui N.T.P."/>
            <person name="Plugge C.M."/>
            <person name="Ritari J."/>
        </authorList>
    </citation>
    <scope>NUCLEOTIDE SEQUENCE [LARGE SCALE GENOMIC DNA]</scope>
    <source>
        <strain evidence="3">AF211</strain>
    </source>
</reference>
<sequence>MKIAVTYENGTVFQHFGHTEQFKVYQVEDGRVTGTEILDTNGSGHGALAGFLRDAGVEALICGGLGMGARNALAQAGVTLYAGVTGDADAAVQALLADRLAYGTEANCSHHDGGHDHTHHGDCASHGCGGHCGA</sequence>
<evidence type="ECO:0000259" key="1">
    <source>
        <dbReference type="Pfam" id="PF02579"/>
    </source>
</evidence>
<dbReference type="RefSeq" id="WP_058116888.1">
    <property type="nucleotide sequence ID" value="NZ_CP011307.1"/>
</dbReference>
<dbReference type="EMBL" id="CP011307">
    <property type="protein sequence ID" value="ALP92716.1"/>
    <property type="molecule type" value="Genomic_DNA"/>
</dbReference>
<reference evidence="2 3" key="1">
    <citation type="journal article" date="2015" name="Nat. Commun.">
        <title>Production of butyrate from lysine and the Amadori product fructoselysine by a human gut commensal.</title>
        <authorList>
            <person name="Bui T.P."/>
            <person name="Ritari J."/>
            <person name="Boeren S."/>
            <person name="de Waard P."/>
            <person name="Plugge C.M."/>
            <person name="de Vos W.M."/>
        </authorList>
    </citation>
    <scope>NUCLEOTIDE SEQUENCE [LARGE SCALE GENOMIC DNA]</scope>
    <source>
        <strain evidence="2 3">AF211</strain>
    </source>
</reference>
<dbReference type="Pfam" id="PF02579">
    <property type="entry name" value="Nitro_FeMo-Co"/>
    <property type="match status" value="1"/>
</dbReference>
<dbReference type="InterPro" id="IPR036105">
    <property type="entry name" value="DiNase_FeMo-co_biosyn_sf"/>
</dbReference>
<dbReference type="STRING" id="1297617.IB211_00320c"/>
<name>A0A0S2W044_9FIRM</name>
<protein>
    <recommendedName>
        <fullName evidence="1">Dinitrogenase iron-molybdenum cofactor biosynthesis domain-containing protein</fullName>
    </recommendedName>
</protein>
<dbReference type="PANTHER" id="PTHR42983:SF1">
    <property type="entry name" value="IRON-MOLYBDENUM PROTEIN"/>
    <property type="match status" value="1"/>
</dbReference>
<dbReference type="eggNOG" id="COG1433">
    <property type="taxonomic scope" value="Bacteria"/>
</dbReference>
<evidence type="ECO:0000313" key="3">
    <source>
        <dbReference type="Proteomes" id="UP000064844"/>
    </source>
</evidence>
<dbReference type="CDD" id="cd00851">
    <property type="entry name" value="MTH1175"/>
    <property type="match status" value="1"/>
</dbReference>
<dbReference type="Proteomes" id="UP000064844">
    <property type="component" value="Chromosome"/>
</dbReference>
<proteinExistence type="predicted"/>
<accession>A0A0S2W044</accession>
<dbReference type="KEGG" id="ibu:IB211_00320c"/>
<organism evidence="2 3">
    <name type="scientific">Intestinimonas butyriciproducens</name>
    <dbReference type="NCBI Taxonomy" id="1297617"/>
    <lineage>
        <taxon>Bacteria</taxon>
        <taxon>Bacillati</taxon>
        <taxon>Bacillota</taxon>
        <taxon>Clostridia</taxon>
        <taxon>Eubacteriales</taxon>
        <taxon>Intestinimonas</taxon>
    </lineage>
</organism>